<feature type="region of interest" description="Disordered" evidence="1">
    <location>
        <begin position="73"/>
        <end position="156"/>
    </location>
</feature>
<name>A0A9Q2ZPE7_9MICO</name>
<organism evidence="3 4">
    <name type="scientific">Curtobacterium flaccumfaciens pv. flaccumfaciens</name>
    <dbReference type="NCBI Taxonomy" id="138532"/>
    <lineage>
        <taxon>Bacteria</taxon>
        <taxon>Bacillati</taxon>
        <taxon>Actinomycetota</taxon>
        <taxon>Actinomycetes</taxon>
        <taxon>Micrococcales</taxon>
        <taxon>Microbacteriaceae</taxon>
        <taxon>Curtobacterium</taxon>
    </lineage>
</organism>
<evidence type="ECO:0000313" key="3">
    <source>
        <dbReference type="EMBL" id="MBT1543559.1"/>
    </source>
</evidence>
<dbReference type="InterPro" id="IPR017853">
    <property type="entry name" value="GH"/>
</dbReference>
<dbReference type="Pfam" id="PF19200">
    <property type="entry name" value="MupG_N"/>
    <property type="match status" value="1"/>
</dbReference>
<accession>A0A9Q2ZPE7</accession>
<feature type="compositionally biased region" description="Low complexity" evidence="1">
    <location>
        <begin position="78"/>
        <end position="91"/>
    </location>
</feature>
<comment type="caution">
    <text evidence="3">The sequence shown here is derived from an EMBL/GenBank/DDBJ whole genome shotgun (WGS) entry which is preliminary data.</text>
</comment>
<evidence type="ECO:0000259" key="2">
    <source>
        <dbReference type="Pfam" id="PF19200"/>
    </source>
</evidence>
<dbReference type="EMBL" id="JAHEWX010000036">
    <property type="protein sequence ID" value="MBT1543559.1"/>
    <property type="molecule type" value="Genomic_DNA"/>
</dbReference>
<evidence type="ECO:0000313" key="4">
    <source>
        <dbReference type="Proteomes" id="UP000709437"/>
    </source>
</evidence>
<dbReference type="Proteomes" id="UP000709437">
    <property type="component" value="Unassembled WGS sequence"/>
</dbReference>
<gene>
    <name evidence="3" type="ORF">KK103_17490</name>
</gene>
<feature type="domain" description="6-phospho-N-acetylmuramidase N-terminal" evidence="2">
    <location>
        <begin position="5"/>
        <end position="46"/>
    </location>
</feature>
<evidence type="ECO:0000256" key="1">
    <source>
        <dbReference type="SAM" id="MobiDB-lite"/>
    </source>
</evidence>
<reference evidence="3" key="1">
    <citation type="submission" date="2021-05" db="EMBL/GenBank/DDBJ databases">
        <title>Whole genome sequence of Curtobacterium flaccumfaciens pv. flaccumfaciens strain CFBP 3417.</title>
        <authorList>
            <person name="Osdaghi E."/>
            <person name="Taghouti G."/>
            <person name="Portier P."/>
            <person name="Fazliarab A."/>
            <person name="Taghavi S.M."/>
            <person name="Briand M."/>
            <person name="Le-Saux M."/>
            <person name="Jacques M.-A."/>
        </authorList>
    </citation>
    <scope>NUCLEOTIDE SEQUENCE</scope>
    <source>
        <strain evidence="3">CFBP 3417</strain>
    </source>
</reference>
<dbReference type="InterPro" id="IPR013785">
    <property type="entry name" value="Aldolase_TIM"/>
</dbReference>
<dbReference type="AlphaFoldDB" id="A0A9Q2ZPE7"/>
<dbReference type="Gene3D" id="3.20.20.70">
    <property type="entry name" value="Aldolase class I"/>
    <property type="match status" value="1"/>
</dbReference>
<sequence length="180" mass="19339">MSAARQLGWRVGAFIASDSVRRGPLGDGLPTVEEHRITAPLRQALTHGRCRRRRCDRRRSGADDVTVADPALTDHSWSRSGSSSTKNSSCSMKLPLPACTRRSSRHSRSPIGTGLMLPRPRSAWSTRGSGSPGCCCPKSGVSRGRGGHRSAAADGEVAAARSRSRCATYSRTDTWLPLEP</sequence>
<dbReference type="InterPro" id="IPR043797">
    <property type="entry name" value="MupG_N"/>
</dbReference>
<protein>
    <submittedName>
        <fullName evidence="3">DUF871 family protein</fullName>
    </submittedName>
</protein>
<proteinExistence type="predicted"/>
<dbReference type="SUPFAM" id="SSF51445">
    <property type="entry name" value="(Trans)glycosidases"/>
    <property type="match status" value="1"/>
</dbReference>